<comment type="caution">
    <text evidence="1">The sequence shown here is derived from an EMBL/GenBank/DDBJ whole genome shotgun (WGS) entry which is preliminary data.</text>
</comment>
<proteinExistence type="predicted"/>
<accession>A0ACB8EEX6</accession>
<organism evidence="1 2">
    <name type="scientific">Sphaerodactylus townsendi</name>
    <dbReference type="NCBI Taxonomy" id="933632"/>
    <lineage>
        <taxon>Eukaryota</taxon>
        <taxon>Metazoa</taxon>
        <taxon>Chordata</taxon>
        <taxon>Craniata</taxon>
        <taxon>Vertebrata</taxon>
        <taxon>Euteleostomi</taxon>
        <taxon>Lepidosauria</taxon>
        <taxon>Squamata</taxon>
        <taxon>Bifurcata</taxon>
        <taxon>Gekkota</taxon>
        <taxon>Sphaerodactylidae</taxon>
        <taxon>Sphaerodactylus</taxon>
    </lineage>
</organism>
<sequence length="104" mass="12343">MERRTTSPAPHFLLQWKYECYFANGTAGQVRYLERYIYDRQELVRFDSRRGTFEAVTRLGKPDARLWNSQKLRLENRRAAVDSFCRHNFTAMKRRPGGMRPPGS</sequence>
<dbReference type="EMBL" id="CM037616">
    <property type="protein sequence ID" value="KAH7991068.1"/>
    <property type="molecule type" value="Genomic_DNA"/>
</dbReference>
<protein>
    <submittedName>
        <fullName evidence="1">HLA class II histocompatibility antigen, DRB1-1 beta chain</fullName>
    </submittedName>
</protein>
<keyword evidence="2" id="KW-1185">Reference proteome</keyword>
<reference evidence="1" key="1">
    <citation type="submission" date="2021-08" db="EMBL/GenBank/DDBJ databases">
        <title>The first chromosome-level gecko genome reveals the dynamic sex chromosomes of Neotropical dwarf geckos (Sphaerodactylidae: Sphaerodactylus).</title>
        <authorList>
            <person name="Pinto B.J."/>
            <person name="Keating S.E."/>
            <person name="Gamble T."/>
        </authorList>
    </citation>
    <scope>NUCLEOTIDE SEQUENCE</scope>
    <source>
        <strain evidence="1">TG3544</strain>
    </source>
</reference>
<gene>
    <name evidence="1" type="primary">HLADRB1</name>
    <name evidence="1" type="ORF">K3G42_000618</name>
</gene>
<dbReference type="Proteomes" id="UP000827872">
    <property type="component" value="Linkage Group LG03"/>
</dbReference>
<name>A0ACB8EEX6_9SAUR</name>
<evidence type="ECO:0000313" key="1">
    <source>
        <dbReference type="EMBL" id="KAH7991068.1"/>
    </source>
</evidence>
<evidence type="ECO:0000313" key="2">
    <source>
        <dbReference type="Proteomes" id="UP000827872"/>
    </source>
</evidence>